<sequence>MQGLTLLGTFLVLALVSIGAAVFAGLIADSLPYIHDMLSLLVFFGTLVVLLPIAWIIAVKLTEPKHITQG</sequence>
<dbReference type="RefSeq" id="WP_086088550.1">
    <property type="nucleotide sequence ID" value="NZ_CP021112.1"/>
</dbReference>
<name>A0A1W6ZS24_9HYPH</name>
<evidence type="ECO:0000313" key="2">
    <source>
        <dbReference type="Proteomes" id="UP000194137"/>
    </source>
</evidence>
<dbReference type="EMBL" id="CP021112">
    <property type="protein sequence ID" value="ARQ00152.1"/>
    <property type="molecule type" value="Genomic_DNA"/>
</dbReference>
<gene>
    <name evidence="1" type="ORF">CAK95_14500</name>
</gene>
<organism evidence="1 2">
    <name type="scientific">Pseudorhodoplanes sinuspersici</name>
    <dbReference type="NCBI Taxonomy" id="1235591"/>
    <lineage>
        <taxon>Bacteria</taxon>
        <taxon>Pseudomonadati</taxon>
        <taxon>Pseudomonadota</taxon>
        <taxon>Alphaproteobacteria</taxon>
        <taxon>Hyphomicrobiales</taxon>
        <taxon>Pseudorhodoplanes</taxon>
    </lineage>
</organism>
<accession>A0A1W6ZS24</accession>
<dbReference type="AlphaFoldDB" id="A0A1W6ZS24"/>
<dbReference type="Proteomes" id="UP000194137">
    <property type="component" value="Chromosome"/>
</dbReference>
<dbReference type="KEGG" id="psin:CAK95_14500"/>
<evidence type="ECO:0000313" key="1">
    <source>
        <dbReference type="EMBL" id="ARQ00152.1"/>
    </source>
</evidence>
<proteinExistence type="predicted"/>
<reference evidence="1 2" key="1">
    <citation type="submission" date="2017-05" db="EMBL/GenBank/DDBJ databases">
        <title>Full genome sequence of Pseudorhodoplanes sinuspersici.</title>
        <authorList>
            <person name="Dastgheib S.M.M."/>
            <person name="Shavandi M."/>
            <person name="Tirandaz H."/>
        </authorList>
    </citation>
    <scope>NUCLEOTIDE SEQUENCE [LARGE SCALE GENOMIC DNA]</scope>
    <source>
        <strain evidence="1 2">RIPI110</strain>
    </source>
</reference>
<keyword evidence="2" id="KW-1185">Reference proteome</keyword>
<protein>
    <submittedName>
        <fullName evidence="1">Uncharacterized protein</fullName>
    </submittedName>
</protein>